<dbReference type="GO" id="GO:0005762">
    <property type="term" value="C:mitochondrial large ribosomal subunit"/>
    <property type="evidence" value="ECO:0007669"/>
    <property type="project" value="InterPro"/>
</dbReference>
<accession>A0A167PPJ2</accession>
<sequence>MTSLRNCSRVTALTFLFEPPHISRIPHTCTMLTRPTLAIPPRIRAAQMFAGQRRLRSNSPYGRSHLPDKQKRAFPAPVVPHYPQLVFSSDGSTFTQYTTSPVGEYKMARDIHNNSLYYPGQDKLRGLDESEIGRMGRFKRKFAGVNQGEAEPGEEGQQGGNLFKEGEMGWLAEIGEEWGDKPAKEKAKK</sequence>
<reference evidence="1 2" key="1">
    <citation type="journal article" date="2016" name="Mol. Biol. Evol.">
        <title>Comparative Genomics of Early-Diverging Mushroom-Forming Fungi Provides Insights into the Origins of Lignocellulose Decay Capabilities.</title>
        <authorList>
            <person name="Nagy L.G."/>
            <person name="Riley R."/>
            <person name="Tritt A."/>
            <person name="Adam C."/>
            <person name="Daum C."/>
            <person name="Floudas D."/>
            <person name="Sun H."/>
            <person name="Yadav J.S."/>
            <person name="Pangilinan J."/>
            <person name="Larsson K.H."/>
            <person name="Matsuura K."/>
            <person name="Barry K."/>
            <person name="Labutti K."/>
            <person name="Kuo R."/>
            <person name="Ohm R.A."/>
            <person name="Bhattacharya S.S."/>
            <person name="Shirouzu T."/>
            <person name="Yoshinaga Y."/>
            <person name="Martin F.M."/>
            <person name="Grigoriev I.V."/>
            <person name="Hibbett D.S."/>
        </authorList>
    </citation>
    <scope>NUCLEOTIDE SEQUENCE [LARGE SCALE GENOMIC DNA]</scope>
    <source>
        <strain evidence="1 2">TUFC12733</strain>
    </source>
</reference>
<dbReference type="Gene3D" id="6.20.130.10">
    <property type="match status" value="1"/>
</dbReference>
<proteinExistence type="predicted"/>
<keyword evidence="2" id="KW-1185">Reference proteome</keyword>
<dbReference type="STRING" id="1330018.A0A167PPJ2"/>
<evidence type="ECO:0000313" key="1">
    <source>
        <dbReference type="EMBL" id="KZO99004.1"/>
    </source>
</evidence>
<dbReference type="AlphaFoldDB" id="A0A167PPJ2"/>
<dbReference type="PANTHER" id="PTHR28174">
    <property type="entry name" value="54S RIBOSOMAL PROTEIN L36, MITOCHONDRIAL"/>
    <property type="match status" value="1"/>
</dbReference>
<dbReference type="EMBL" id="KV417273">
    <property type="protein sequence ID" value="KZO99004.1"/>
    <property type="molecule type" value="Genomic_DNA"/>
</dbReference>
<dbReference type="GO" id="GO:0032543">
    <property type="term" value="P:mitochondrial translation"/>
    <property type="evidence" value="ECO:0007669"/>
    <property type="project" value="InterPro"/>
</dbReference>
<protein>
    <submittedName>
        <fullName evidence="1">Uncharacterized protein</fullName>
    </submittedName>
</protein>
<gene>
    <name evidence="1" type="ORF">CALVIDRAFT_396608</name>
</gene>
<dbReference type="InterPro" id="IPR034600">
    <property type="entry name" value="Ribosomal_bL31m"/>
</dbReference>
<dbReference type="GO" id="GO:0003735">
    <property type="term" value="F:structural constituent of ribosome"/>
    <property type="evidence" value="ECO:0007669"/>
    <property type="project" value="InterPro"/>
</dbReference>
<dbReference type="OrthoDB" id="5587740at2759"/>
<evidence type="ECO:0000313" key="2">
    <source>
        <dbReference type="Proteomes" id="UP000076738"/>
    </source>
</evidence>
<organism evidence="1 2">
    <name type="scientific">Calocera viscosa (strain TUFC12733)</name>
    <dbReference type="NCBI Taxonomy" id="1330018"/>
    <lineage>
        <taxon>Eukaryota</taxon>
        <taxon>Fungi</taxon>
        <taxon>Dikarya</taxon>
        <taxon>Basidiomycota</taxon>
        <taxon>Agaricomycotina</taxon>
        <taxon>Dacrymycetes</taxon>
        <taxon>Dacrymycetales</taxon>
        <taxon>Dacrymycetaceae</taxon>
        <taxon>Calocera</taxon>
    </lineage>
</organism>
<name>A0A167PPJ2_CALVF</name>
<dbReference type="Proteomes" id="UP000076738">
    <property type="component" value="Unassembled WGS sequence"/>
</dbReference>
<dbReference type="PANTHER" id="PTHR28174:SF1">
    <property type="entry name" value="LARGE RIBOSOMAL SUBUNIT PROTEIN BL31M"/>
    <property type="match status" value="1"/>
</dbReference>